<protein>
    <submittedName>
        <fullName evidence="1">Uncharacterized protein</fullName>
    </submittedName>
</protein>
<sequence>MIREFFTYISESPKLASAKKLGHLAESISLLAREKRCQKAWLPHRTLCKSFITEHLSEAQHYDSVLVLGSGPLHEIPIEALARTFKQVTLVDIVHLKSVKRELTRFTNIKFVEHDISEIESALINGELLRKIPEAFLSQNWGLVLSVNIMSQLPLHLEAYIEKTFKNKFQKEDVETYLQDVTKNHFLYLKSFNAPVLLITDTVTSYYNKQNLVIQTDHNYAHLNLPRPATEWNWNVAPIPEFQKDVGIKMNVGAFVLKNLPS</sequence>
<dbReference type="EMBL" id="CP025704">
    <property type="protein sequence ID" value="AUN98597.1"/>
    <property type="molecule type" value="Genomic_DNA"/>
</dbReference>
<gene>
    <name evidence="1" type="ORF">C0V70_10890</name>
</gene>
<organism evidence="1 2">
    <name type="scientific">Bacteriovorax stolpii</name>
    <name type="common">Bdellovibrio stolpii</name>
    <dbReference type="NCBI Taxonomy" id="960"/>
    <lineage>
        <taxon>Bacteria</taxon>
        <taxon>Pseudomonadati</taxon>
        <taxon>Bdellovibrionota</taxon>
        <taxon>Bacteriovoracia</taxon>
        <taxon>Bacteriovoracales</taxon>
        <taxon>Bacteriovoracaceae</taxon>
        <taxon>Bacteriovorax</taxon>
    </lineage>
</organism>
<dbReference type="RefSeq" id="WP_102243888.1">
    <property type="nucleotide sequence ID" value="NZ_CP025704.1"/>
</dbReference>
<accession>A0A2K9NSY6</accession>
<reference evidence="1 2" key="1">
    <citation type="submission" date="2018-01" db="EMBL/GenBank/DDBJ databases">
        <title>Complete genome sequence of Bacteriovorax stolpii DSM12778.</title>
        <authorList>
            <person name="Tang B."/>
            <person name="Chang J."/>
        </authorList>
    </citation>
    <scope>NUCLEOTIDE SEQUENCE [LARGE SCALE GENOMIC DNA]</scope>
    <source>
        <strain evidence="1 2">DSM 12778</strain>
    </source>
</reference>
<dbReference type="AlphaFoldDB" id="A0A2K9NSY6"/>
<keyword evidence="2" id="KW-1185">Reference proteome</keyword>
<name>A0A2K9NSY6_BACTC</name>
<evidence type="ECO:0000313" key="2">
    <source>
        <dbReference type="Proteomes" id="UP000235584"/>
    </source>
</evidence>
<proteinExistence type="predicted"/>
<dbReference type="Proteomes" id="UP000235584">
    <property type="component" value="Chromosome"/>
</dbReference>
<dbReference type="KEGG" id="bsto:C0V70_10890"/>
<evidence type="ECO:0000313" key="1">
    <source>
        <dbReference type="EMBL" id="AUN98597.1"/>
    </source>
</evidence>